<dbReference type="EMBL" id="JAIWYP010000004">
    <property type="protein sequence ID" value="KAH3838861.1"/>
    <property type="molecule type" value="Genomic_DNA"/>
</dbReference>
<dbReference type="InterPro" id="IPR018490">
    <property type="entry name" value="cNMP-bd_dom_sf"/>
</dbReference>
<feature type="domain" description="Cyclic nucleotide-binding" evidence="2">
    <location>
        <begin position="420"/>
        <end position="544"/>
    </location>
</feature>
<evidence type="ECO:0000256" key="1">
    <source>
        <dbReference type="SAM" id="MobiDB-lite"/>
    </source>
</evidence>
<keyword evidence="4" id="KW-1185">Reference proteome</keyword>
<dbReference type="PROSITE" id="PS50042">
    <property type="entry name" value="CNMP_BINDING_3"/>
    <property type="match status" value="1"/>
</dbReference>
<evidence type="ECO:0000313" key="4">
    <source>
        <dbReference type="Proteomes" id="UP000828390"/>
    </source>
</evidence>
<protein>
    <recommendedName>
        <fullName evidence="2">Cyclic nucleotide-binding domain-containing protein</fullName>
    </recommendedName>
</protein>
<dbReference type="PANTHER" id="PTHR23011">
    <property type="entry name" value="CYCLIC NUCLEOTIDE-BINDING DOMAIN CONTAINING PROTEIN"/>
    <property type="match status" value="1"/>
</dbReference>
<dbReference type="InterPro" id="IPR018488">
    <property type="entry name" value="cNMP-bd_CS"/>
</dbReference>
<dbReference type="InterPro" id="IPR014710">
    <property type="entry name" value="RmlC-like_jellyroll"/>
</dbReference>
<reference evidence="3" key="1">
    <citation type="journal article" date="2019" name="bioRxiv">
        <title>The Genome of the Zebra Mussel, Dreissena polymorpha: A Resource for Invasive Species Research.</title>
        <authorList>
            <person name="McCartney M.A."/>
            <person name="Auch B."/>
            <person name="Kono T."/>
            <person name="Mallez S."/>
            <person name="Zhang Y."/>
            <person name="Obille A."/>
            <person name="Becker A."/>
            <person name="Abrahante J.E."/>
            <person name="Garbe J."/>
            <person name="Badalamenti J.P."/>
            <person name="Herman A."/>
            <person name="Mangelson H."/>
            <person name="Liachko I."/>
            <person name="Sullivan S."/>
            <person name="Sone E.D."/>
            <person name="Koren S."/>
            <person name="Silverstein K.A.T."/>
            <person name="Beckman K.B."/>
            <person name="Gohl D.M."/>
        </authorList>
    </citation>
    <scope>NUCLEOTIDE SEQUENCE</scope>
    <source>
        <strain evidence="3">Duluth1</strain>
        <tissue evidence="3">Whole animal</tissue>
    </source>
</reference>
<dbReference type="Pfam" id="PF00027">
    <property type="entry name" value="cNMP_binding"/>
    <property type="match status" value="1"/>
</dbReference>
<dbReference type="AlphaFoldDB" id="A0A9D4QPL2"/>
<dbReference type="Gene3D" id="2.60.120.10">
    <property type="entry name" value="Jelly Rolls"/>
    <property type="match status" value="2"/>
</dbReference>
<reference evidence="3" key="2">
    <citation type="submission" date="2020-11" db="EMBL/GenBank/DDBJ databases">
        <authorList>
            <person name="McCartney M.A."/>
            <person name="Auch B."/>
            <person name="Kono T."/>
            <person name="Mallez S."/>
            <person name="Becker A."/>
            <person name="Gohl D.M."/>
            <person name="Silverstein K.A.T."/>
            <person name="Koren S."/>
            <person name="Bechman K.B."/>
            <person name="Herman A."/>
            <person name="Abrahante J.E."/>
            <person name="Garbe J."/>
        </authorList>
    </citation>
    <scope>NUCLEOTIDE SEQUENCE</scope>
    <source>
        <strain evidence="3">Duluth1</strain>
        <tissue evidence="3">Whole animal</tissue>
    </source>
</reference>
<comment type="caution">
    <text evidence="3">The sequence shown here is derived from an EMBL/GenBank/DDBJ whole genome shotgun (WGS) entry which is preliminary data.</text>
</comment>
<accession>A0A9D4QPL2</accession>
<gene>
    <name evidence="3" type="ORF">DPMN_112277</name>
</gene>
<evidence type="ECO:0000259" key="2">
    <source>
        <dbReference type="PROSITE" id="PS50042"/>
    </source>
</evidence>
<dbReference type="PANTHER" id="PTHR23011:SF44">
    <property type="entry name" value="CYCLIC NUCLEOTIDE-BINDING DOMAIN-CONTAINING PROTEIN"/>
    <property type="match status" value="1"/>
</dbReference>
<organism evidence="3 4">
    <name type="scientific">Dreissena polymorpha</name>
    <name type="common">Zebra mussel</name>
    <name type="synonym">Mytilus polymorpha</name>
    <dbReference type="NCBI Taxonomy" id="45954"/>
    <lineage>
        <taxon>Eukaryota</taxon>
        <taxon>Metazoa</taxon>
        <taxon>Spiralia</taxon>
        <taxon>Lophotrochozoa</taxon>
        <taxon>Mollusca</taxon>
        <taxon>Bivalvia</taxon>
        <taxon>Autobranchia</taxon>
        <taxon>Heteroconchia</taxon>
        <taxon>Euheterodonta</taxon>
        <taxon>Imparidentia</taxon>
        <taxon>Neoheterodontei</taxon>
        <taxon>Myida</taxon>
        <taxon>Dreissenoidea</taxon>
        <taxon>Dreissenidae</taxon>
        <taxon>Dreissena</taxon>
    </lineage>
</organism>
<dbReference type="InterPro" id="IPR000595">
    <property type="entry name" value="cNMP-bd_dom"/>
</dbReference>
<feature type="compositionally biased region" description="Polar residues" evidence="1">
    <location>
        <begin position="105"/>
        <end position="114"/>
    </location>
</feature>
<name>A0A9D4QPL2_DREPO</name>
<evidence type="ECO:0000313" key="3">
    <source>
        <dbReference type="EMBL" id="KAH3838861.1"/>
    </source>
</evidence>
<dbReference type="OrthoDB" id="166212at2759"/>
<sequence length="766" mass="89069">MSFSKDHFEKAKKRRDDRLTGWINSVRKEQDFGIPRLRRKFKHVFKKIEWIPSDALLKEFDADEQSDTKSVILDIKLLGQDEPEVPPQTRASLFTSLPMEDQTIHDSNSSNSRLAYSRDDVKESDVKTPYSKAVLYIDDENDESLDTFGLETLPLTTPIVNNRKKIHRPSILQDMLCFQQRRKASRRGSSVNGIVTSRLRRPIQPKVKQKTETADPVSLPKIDVETAQENVPQPPEEVPAPTIVREACTNVTTKNLNELSIKTSPSETGGSKHKLKNIVAIKAPKMQGFTFSRARIKRPTKLSKMLSKEELQAVSKIALQTTEERRAEVLANFRRIVTLLIHVRVLLNVSRLRIEESEKLKPFKRYDRGFEISFDLSEFNTKSSYGALSLRARNALKKRACDRTQEDVRILTDLLSRLPVFMKYPASVRQDLSRSMWYDEFSNGRVIVKQGDPGSRMYFVISGEVDLKRTDVTDIGEEVCYHIQTLKAGSTFGELAMVRNMRREFTAVCKGTSEVISLGKDEFNQVLRTRWERDYTIRYNFMRACEHFRSWTDHQLQICADSSDLREYQDNTVIYQETAEEEDDSVFFIRKGQCQIVRRILLVRHQSPYLRPNILLPDAANKRKDFLLKSYAKSRRQQRDEVRYLTVTTLLPGNYFGTGESMRDTFIISRGKTECVVIKSAQFSIMGKSEQLRHMKSERENCIPSNKTLYEEFQRNRKWYEYRNKVLQEILRRKTKVHSESFANVPMSIRTKPTIDRDLLYYKKIV</sequence>
<dbReference type="PROSITE" id="PS00888">
    <property type="entry name" value="CNMP_BINDING_1"/>
    <property type="match status" value="1"/>
</dbReference>
<dbReference type="SUPFAM" id="SSF51206">
    <property type="entry name" value="cAMP-binding domain-like"/>
    <property type="match status" value="2"/>
</dbReference>
<feature type="region of interest" description="Disordered" evidence="1">
    <location>
        <begin position="97"/>
        <end position="121"/>
    </location>
</feature>
<dbReference type="SMART" id="SM00100">
    <property type="entry name" value="cNMP"/>
    <property type="match status" value="1"/>
</dbReference>
<dbReference type="Proteomes" id="UP000828390">
    <property type="component" value="Unassembled WGS sequence"/>
</dbReference>
<proteinExistence type="predicted"/>
<dbReference type="CDD" id="cd00038">
    <property type="entry name" value="CAP_ED"/>
    <property type="match status" value="1"/>
</dbReference>